<feature type="compositionally biased region" description="Polar residues" evidence="3">
    <location>
        <begin position="29"/>
        <end position="40"/>
    </location>
</feature>
<dbReference type="EMBL" id="CAJNRE010003354">
    <property type="protein sequence ID" value="CAF2017185.1"/>
    <property type="molecule type" value="Genomic_DNA"/>
</dbReference>
<dbReference type="PROSITE" id="PS51125">
    <property type="entry name" value="NHL"/>
    <property type="match status" value="2"/>
</dbReference>
<dbReference type="Gene3D" id="2.120.10.30">
    <property type="entry name" value="TolB, C-terminal domain"/>
    <property type="match status" value="2"/>
</dbReference>
<dbReference type="Proteomes" id="UP000663824">
    <property type="component" value="Unassembled WGS sequence"/>
</dbReference>
<evidence type="ECO:0000256" key="1">
    <source>
        <dbReference type="ARBA" id="ARBA00022737"/>
    </source>
</evidence>
<dbReference type="SUPFAM" id="SSF63825">
    <property type="entry name" value="YWTD domain"/>
    <property type="match status" value="1"/>
</dbReference>
<evidence type="ECO:0000313" key="6">
    <source>
        <dbReference type="Proteomes" id="UP000663824"/>
    </source>
</evidence>
<gene>
    <name evidence="5" type="ORF">MBJ925_LOCUS9036</name>
</gene>
<proteinExistence type="predicted"/>
<evidence type="ECO:0000256" key="3">
    <source>
        <dbReference type="SAM" id="MobiDB-lite"/>
    </source>
</evidence>
<comment type="caution">
    <text evidence="5">The sequence shown here is derived from an EMBL/GenBank/DDBJ whole genome shotgun (WGS) entry which is preliminary data.</text>
</comment>
<dbReference type="InterPro" id="IPR050952">
    <property type="entry name" value="TRIM-NHL_E3_ligases"/>
</dbReference>
<dbReference type="InterPro" id="IPR011042">
    <property type="entry name" value="6-blade_b-propeller_TolB-like"/>
</dbReference>
<dbReference type="InterPro" id="IPR001258">
    <property type="entry name" value="NHL_repeat"/>
</dbReference>
<reference evidence="5" key="1">
    <citation type="submission" date="2021-02" db="EMBL/GenBank/DDBJ databases">
        <authorList>
            <person name="Nowell W R."/>
        </authorList>
    </citation>
    <scope>NUCLEOTIDE SEQUENCE</scope>
</reference>
<name>A0A816N1G2_9BILA</name>
<dbReference type="CDD" id="cd05819">
    <property type="entry name" value="NHL"/>
    <property type="match status" value="1"/>
</dbReference>
<feature type="region of interest" description="Disordered" evidence="3">
    <location>
        <begin position="29"/>
        <end position="49"/>
    </location>
</feature>
<dbReference type="Gene3D" id="2.40.10.500">
    <property type="match status" value="1"/>
</dbReference>
<organism evidence="5 6">
    <name type="scientific">Rotaria magnacalcarata</name>
    <dbReference type="NCBI Taxonomy" id="392030"/>
    <lineage>
        <taxon>Eukaryota</taxon>
        <taxon>Metazoa</taxon>
        <taxon>Spiralia</taxon>
        <taxon>Gnathifera</taxon>
        <taxon>Rotifera</taxon>
        <taxon>Eurotatoria</taxon>
        <taxon>Bdelloidea</taxon>
        <taxon>Philodinida</taxon>
        <taxon>Philodinidae</taxon>
        <taxon>Rotaria</taxon>
    </lineage>
</organism>
<dbReference type="GO" id="GO:0008270">
    <property type="term" value="F:zinc ion binding"/>
    <property type="evidence" value="ECO:0007669"/>
    <property type="project" value="UniProtKB-KW"/>
</dbReference>
<feature type="repeat" description="NHL" evidence="2">
    <location>
        <begin position="360"/>
        <end position="391"/>
    </location>
</feature>
<keyword evidence="4" id="KW-0812">Transmembrane</keyword>
<evidence type="ECO:0000313" key="5">
    <source>
        <dbReference type="EMBL" id="CAF2017185.1"/>
    </source>
</evidence>
<evidence type="ECO:0008006" key="7">
    <source>
        <dbReference type="Google" id="ProtNLM"/>
    </source>
</evidence>
<accession>A0A816N1G2</accession>
<protein>
    <recommendedName>
        <fullName evidence="7">NHL repeat containing protein</fullName>
    </recommendedName>
</protein>
<evidence type="ECO:0000256" key="2">
    <source>
        <dbReference type="PROSITE-ProRule" id="PRU00504"/>
    </source>
</evidence>
<dbReference type="Pfam" id="PF01436">
    <property type="entry name" value="NHL"/>
    <property type="match status" value="3"/>
</dbReference>
<evidence type="ECO:0000256" key="4">
    <source>
        <dbReference type="SAM" id="Phobius"/>
    </source>
</evidence>
<dbReference type="AlphaFoldDB" id="A0A816N1G2"/>
<dbReference type="GO" id="GO:0061630">
    <property type="term" value="F:ubiquitin protein ligase activity"/>
    <property type="evidence" value="ECO:0007669"/>
    <property type="project" value="TreeGrafter"/>
</dbReference>
<dbReference type="PANTHER" id="PTHR24104">
    <property type="entry name" value="E3 UBIQUITIN-PROTEIN LIGASE NHLRC1-RELATED"/>
    <property type="match status" value="1"/>
</dbReference>
<feature type="repeat" description="NHL" evidence="2">
    <location>
        <begin position="207"/>
        <end position="237"/>
    </location>
</feature>
<sequence>MPTHVDVPKHASSSMKRSLSTWNDELGSRTIQGHSIQPNQKSRHGKNSKVYAKKEAIELESTDHTKNNRGSHCWTSFENEHHRKFDSNKKKKCSQQSTIILVGTVLVFCVVIAVTLGILLSKPKTKYPNAILRWNPEASTIAGMTGQYGNASDLLFAPFGLALDFSNTLYIADGFNNRVQAYSRGDSFGITVAGQENGTSNSTSDYLNFPSDVAVDSNGSVYVTDTFNYRVSLWTSGSSSGVIIAGTGISGSTNNTLDIVYGVARDPNSGTLYLSDTGNHRVMRYLSGASSGTVVAGGNGAGLSVTQLSNPIGLYFDSFTNSLIIANYGANNIVRWVIGSQNWTLVAGNMQGLSGTNSSELNQPTDVTLDPMGNIYVVDMGNNRIQFYSNDQSDGTTIAGVTSSNGNNSLLLNNAYSLALDNQLNLYVADTYNHRIQKFIRF</sequence>
<dbReference type="GO" id="GO:0043161">
    <property type="term" value="P:proteasome-mediated ubiquitin-dependent protein catabolic process"/>
    <property type="evidence" value="ECO:0007669"/>
    <property type="project" value="TreeGrafter"/>
</dbReference>
<feature type="transmembrane region" description="Helical" evidence="4">
    <location>
        <begin position="99"/>
        <end position="120"/>
    </location>
</feature>
<dbReference type="GO" id="GO:0000209">
    <property type="term" value="P:protein polyubiquitination"/>
    <property type="evidence" value="ECO:0007669"/>
    <property type="project" value="TreeGrafter"/>
</dbReference>
<dbReference type="PANTHER" id="PTHR24104:SF25">
    <property type="entry name" value="PROTEIN LIN-41"/>
    <property type="match status" value="1"/>
</dbReference>
<keyword evidence="4" id="KW-0472">Membrane</keyword>
<keyword evidence="4" id="KW-1133">Transmembrane helix</keyword>
<keyword evidence="1" id="KW-0677">Repeat</keyword>